<comment type="subcellular location">
    <subcellularLocation>
        <location evidence="1">Cell envelope</location>
    </subcellularLocation>
</comment>
<dbReference type="eggNOG" id="COG4166">
    <property type="taxonomic scope" value="Bacteria"/>
</dbReference>
<accession>C5RC32</accession>
<evidence type="ECO:0000313" key="7">
    <source>
        <dbReference type="EMBL" id="EER74249.1"/>
    </source>
</evidence>
<feature type="domain" description="Solute-binding protein family 5" evidence="6">
    <location>
        <begin position="94"/>
        <end position="477"/>
    </location>
</feature>
<dbReference type="Gene3D" id="3.40.190.10">
    <property type="entry name" value="Periplasmic binding protein-like II"/>
    <property type="match status" value="1"/>
</dbReference>
<dbReference type="FunFam" id="3.10.105.10:FF:000001">
    <property type="entry name" value="Oligopeptide ABC transporter, oligopeptide-binding protein"/>
    <property type="match status" value="1"/>
</dbReference>
<evidence type="ECO:0000259" key="6">
    <source>
        <dbReference type="Pfam" id="PF00496"/>
    </source>
</evidence>
<dbReference type="GO" id="GO:0043190">
    <property type="term" value="C:ATP-binding cassette (ABC) transporter complex"/>
    <property type="evidence" value="ECO:0007669"/>
    <property type="project" value="InterPro"/>
</dbReference>
<keyword evidence="8" id="KW-1185">Reference proteome</keyword>
<dbReference type="AlphaFoldDB" id="C5RC32"/>
<keyword evidence="5" id="KW-0653">Protein transport</keyword>
<dbReference type="PIRSF" id="PIRSF002741">
    <property type="entry name" value="MppA"/>
    <property type="match status" value="1"/>
</dbReference>
<sequence length="557" mass="61722">MIMKNLLHIINLIRNRGMIMNKALKVSALLSGAVILGSTFVPVTASAAKYKTINWTESADIGTMDPSKTTAAIDFNYLQATGEGLYRPSKTGTPELAAATSVDKSSDGLTLTYHLRDMKWSNGDPVTAKDFVYGWQRTNDPKTASQYAYLFSGIKNADAIQKGKRPVSDLGVKAIDDKTLQVTLERQMPQLESVLTMAGFYPQNEKFVQKVGKKYGTAAKYTLSTGPYILKNWNGSNNKISLVRNPGYWDASAVKTPKITVQTIKDQNTGYNLFKSKKVDYTTLSSDQVKTSKKNKAYTVISQATTDYLEFNEKRKPLNNVNIRKALSKSIDRETMSSKILVGSGEPAYSFTAANLAKDPTTGKDFAKVASDKSATGYDLKEAKKLWKQGLKEIGKKKVTLQYLTDDTDGAKRSAEFVQAQMEKLPGLKVTIKTVPFKQRLSLSETKKFDIVNSLWGADYADPSTFLDLYKSDSDFNNGSWKNTDYDNAVNAAETTDVSDKAKRFQDYAKAEKIIQDDAGIAPLYYQSKPSLLNTKVKGVVSNTVGAPFDWKWAYKK</sequence>
<dbReference type="HOGENOM" id="CLU_017028_0_4_9"/>
<evidence type="ECO:0000256" key="2">
    <source>
        <dbReference type="ARBA" id="ARBA00005695"/>
    </source>
</evidence>
<evidence type="ECO:0000256" key="5">
    <source>
        <dbReference type="ARBA" id="ARBA00022856"/>
    </source>
</evidence>
<dbReference type="SUPFAM" id="SSF53850">
    <property type="entry name" value="Periplasmic binding protein-like II"/>
    <property type="match status" value="1"/>
</dbReference>
<keyword evidence="5" id="KW-0571">Peptide transport</keyword>
<evidence type="ECO:0000256" key="3">
    <source>
        <dbReference type="ARBA" id="ARBA00022448"/>
    </source>
</evidence>
<keyword evidence="3" id="KW-0813">Transport</keyword>
<dbReference type="PANTHER" id="PTHR30290:SF10">
    <property type="entry name" value="PERIPLASMIC OLIGOPEPTIDE-BINDING PROTEIN-RELATED"/>
    <property type="match status" value="1"/>
</dbReference>
<dbReference type="GO" id="GO:0015833">
    <property type="term" value="P:peptide transport"/>
    <property type="evidence" value="ECO:0007669"/>
    <property type="project" value="UniProtKB-KW"/>
</dbReference>
<comment type="caution">
    <text evidence="7">The sequence shown here is derived from an EMBL/GenBank/DDBJ whole genome shotgun (WGS) entry which is preliminary data.</text>
</comment>
<dbReference type="FunFam" id="3.90.76.10:FF:000001">
    <property type="entry name" value="Oligopeptide ABC transporter substrate-binding protein"/>
    <property type="match status" value="1"/>
</dbReference>
<proteinExistence type="inferred from homology"/>
<dbReference type="Pfam" id="PF00496">
    <property type="entry name" value="SBP_bac_5"/>
    <property type="match status" value="1"/>
</dbReference>
<reference evidence="7 8" key="1">
    <citation type="submission" date="2009-04" db="EMBL/GenBank/DDBJ databases">
        <authorList>
            <person name="Qin X."/>
            <person name="Bachman B."/>
            <person name="Battles P."/>
            <person name="Bell A."/>
            <person name="Bess C."/>
            <person name="Bickham C."/>
            <person name="Chaboub L."/>
            <person name="Chen D."/>
            <person name="Coyle M."/>
            <person name="Deiros D.R."/>
            <person name="Dinh H."/>
            <person name="Forbes L."/>
            <person name="Fowler G."/>
            <person name="Francisco L."/>
            <person name="Fu Q."/>
            <person name="Gubbala S."/>
            <person name="Hale W."/>
            <person name="Han Y."/>
            <person name="Hemphill L."/>
            <person name="Highlander S.K."/>
            <person name="Hirani K."/>
            <person name="Hogues M."/>
            <person name="Jackson L."/>
            <person name="Jakkamsetti A."/>
            <person name="Javaid M."/>
            <person name="Jiang H."/>
            <person name="Korchina V."/>
            <person name="Kovar C."/>
            <person name="Lara F."/>
            <person name="Lee S."/>
            <person name="Mata R."/>
            <person name="Mathew T."/>
            <person name="Moen C."/>
            <person name="Morales K."/>
            <person name="Munidasa M."/>
            <person name="Nazareth L."/>
            <person name="Ngo R."/>
            <person name="Nguyen L."/>
            <person name="Okwuonu G."/>
            <person name="Ongeri F."/>
            <person name="Patil S."/>
            <person name="Petrosino J."/>
            <person name="Pham C."/>
            <person name="Pham P."/>
            <person name="Pu L.-L."/>
            <person name="Puazo M."/>
            <person name="Raj R."/>
            <person name="Reid J."/>
            <person name="Rouhana J."/>
            <person name="Saada N."/>
            <person name="Shang Y."/>
            <person name="Simmons D."/>
            <person name="Thornton R."/>
            <person name="Warren J."/>
            <person name="Weissenberger G."/>
            <person name="Zhang J."/>
            <person name="Zhang L."/>
            <person name="Zhou C."/>
            <person name="Zhu D."/>
            <person name="Muzny D."/>
            <person name="Worley K."/>
            <person name="Gibbs R."/>
        </authorList>
    </citation>
    <scope>NUCLEOTIDE SEQUENCE [LARGE SCALE GENOMIC DNA]</scope>
    <source>
        <strain evidence="7 8">ATCC 33313</strain>
    </source>
</reference>
<comment type="similarity">
    <text evidence="2">Belongs to the bacterial solute-binding protein 5 family.</text>
</comment>
<dbReference type="GO" id="GO:0030288">
    <property type="term" value="C:outer membrane-bounded periplasmic space"/>
    <property type="evidence" value="ECO:0007669"/>
    <property type="project" value="UniProtKB-ARBA"/>
</dbReference>
<organism evidence="7 8">
    <name type="scientific">Weissella paramesenteroides ATCC 33313</name>
    <dbReference type="NCBI Taxonomy" id="585506"/>
    <lineage>
        <taxon>Bacteria</taxon>
        <taxon>Bacillati</taxon>
        <taxon>Bacillota</taxon>
        <taxon>Bacilli</taxon>
        <taxon>Lactobacillales</taxon>
        <taxon>Lactobacillaceae</taxon>
        <taxon>Weissella</taxon>
    </lineage>
</organism>
<dbReference type="GO" id="GO:1904680">
    <property type="term" value="F:peptide transmembrane transporter activity"/>
    <property type="evidence" value="ECO:0007669"/>
    <property type="project" value="TreeGrafter"/>
</dbReference>
<keyword evidence="4" id="KW-0732">Signal</keyword>
<evidence type="ECO:0000313" key="8">
    <source>
        <dbReference type="Proteomes" id="UP000004528"/>
    </source>
</evidence>
<protein>
    <submittedName>
        <fullName evidence="7">ABC transporter, substrate-binding protein, family 5</fullName>
    </submittedName>
</protein>
<dbReference type="Proteomes" id="UP000004528">
    <property type="component" value="Unassembled WGS sequence"/>
</dbReference>
<gene>
    <name evidence="7" type="ORF">HMPREF0877_1528</name>
</gene>
<name>C5RC32_WEIPA</name>
<dbReference type="EMBL" id="ACKU01000030">
    <property type="protein sequence ID" value="EER74249.1"/>
    <property type="molecule type" value="Genomic_DNA"/>
</dbReference>
<dbReference type="Gene3D" id="3.10.105.10">
    <property type="entry name" value="Dipeptide-binding Protein, Domain 3"/>
    <property type="match status" value="1"/>
</dbReference>
<evidence type="ECO:0000256" key="1">
    <source>
        <dbReference type="ARBA" id="ARBA00004196"/>
    </source>
</evidence>
<dbReference type="InterPro" id="IPR030678">
    <property type="entry name" value="Peptide/Ni-bd"/>
</dbReference>
<dbReference type="STRING" id="585506.HMPREF0877_1528"/>
<dbReference type="InterPro" id="IPR039424">
    <property type="entry name" value="SBP_5"/>
</dbReference>
<dbReference type="Gene3D" id="3.90.76.10">
    <property type="entry name" value="Dipeptide-binding Protein, Domain 1"/>
    <property type="match status" value="1"/>
</dbReference>
<dbReference type="PANTHER" id="PTHR30290">
    <property type="entry name" value="PERIPLASMIC BINDING COMPONENT OF ABC TRANSPORTER"/>
    <property type="match status" value="1"/>
</dbReference>
<dbReference type="InterPro" id="IPR000914">
    <property type="entry name" value="SBP_5_dom"/>
</dbReference>
<evidence type="ECO:0000256" key="4">
    <source>
        <dbReference type="ARBA" id="ARBA00022729"/>
    </source>
</evidence>
<dbReference type="CDD" id="cd08504">
    <property type="entry name" value="PBP2_OppA"/>
    <property type="match status" value="1"/>
</dbReference>